<dbReference type="SUPFAM" id="SSF55729">
    <property type="entry name" value="Acyl-CoA N-acyltransferases (Nat)"/>
    <property type="match status" value="1"/>
</dbReference>
<keyword evidence="3" id="KW-1185">Reference proteome</keyword>
<evidence type="ECO:0000313" key="2">
    <source>
        <dbReference type="EMBL" id="MTG99402.1"/>
    </source>
</evidence>
<dbReference type="PROSITE" id="PS51186">
    <property type="entry name" value="GNAT"/>
    <property type="match status" value="1"/>
</dbReference>
<dbReference type="Proteomes" id="UP000438760">
    <property type="component" value="Unassembled WGS sequence"/>
</dbReference>
<accession>A0A6I3LTY0</accession>
<evidence type="ECO:0000313" key="3">
    <source>
        <dbReference type="Proteomes" id="UP000438760"/>
    </source>
</evidence>
<dbReference type="EMBL" id="WMJX01000076">
    <property type="protein sequence ID" value="MTG99402.1"/>
    <property type="molecule type" value="Genomic_DNA"/>
</dbReference>
<reference evidence="2 3" key="1">
    <citation type="submission" date="2019-11" db="EMBL/GenBank/DDBJ databases">
        <title>Genome of Strain BIT-d1.</title>
        <authorList>
            <person name="Yang Y."/>
        </authorList>
    </citation>
    <scope>NUCLEOTIDE SEQUENCE [LARGE SCALE GENOMIC DNA]</scope>
    <source>
        <strain evidence="2 3">BIT-d1</strain>
    </source>
</reference>
<protein>
    <submittedName>
        <fullName evidence="2">GNAT family N-acetyltransferase</fullName>
    </submittedName>
</protein>
<dbReference type="InterPro" id="IPR051531">
    <property type="entry name" value="N-acetyltransferase"/>
</dbReference>
<dbReference type="InterPro" id="IPR000182">
    <property type="entry name" value="GNAT_dom"/>
</dbReference>
<dbReference type="GO" id="GO:0005737">
    <property type="term" value="C:cytoplasm"/>
    <property type="evidence" value="ECO:0007669"/>
    <property type="project" value="TreeGrafter"/>
</dbReference>
<comment type="caution">
    <text evidence="2">The sequence shown here is derived from an EMBL/GenBank/DDBJ whole genome shotgun (WGS) entry which is preliminary data.</text>
</comment>
<dbReference type="InterPro" id="IPR016181">
    <property type="entry name" value="Acyl_CoA_acyltransferase"/>
</dbReference>
<dbReference type="AlphaFoldDB" id="A0A6I3LTY0"/>
<dbReference type="Gene3D" id="3.40.630.30">
    <property type="match status" value="1"/>
</dbReference>
<keyword evidence="2" id="KW-0808">Transferase</keyword>
<dbReference type="PANTHER" id="PTHR43792">
    <property type="entry name" value="GNAT FAMILY, PUTATIVE (AFU_ORTHOLOGUE AFUA_3G00765)-RELATED-RELATED"/>
    <property type="match status" value="1"/>
</dbReference>
<dbReference type="OrthoDB" id="9811523at2"/>
<proteinExistence type="predicted"/>
<organism evidence="2 3">
    <name type="scientific">Myroides albus</name>
    <dbReference type="NCBI Taxonomy" id="2562892"/>
    <lineage>
        <taxon>Bacteria</taxon>
        <taxon>Pseudomonadati</taxon>
        <taxon>Bacteroidota</taxon>
        <taxon>Flavobacteriia</taxon>
        <taxon>Flavobacteriales</taxon>
        <taxon>Flavobacteriaceae</taxon>
        <taxon>Myroides</taxon>
    </lineage>
</organism>
<feature type="domain" description="N-acetyltransferase" evidence="1">
    <location>
        <begin position="15"/>
        <end position="171"/>
    </location>
</feature>
<gene>
    <name evidence="2" type="ORF">GJV76_14950</name>
</gene>
<dbReference type="PANTHER" id="PTHR43792:SF9">
    <property type="entry name" value="RIBOSOMAL-PROTEIN-ALANINE ACETYLTRANSFERASE"/>
    <property type="match status" value="1"/>
</dbReference>
<dbReference type="Pfam" id="PF13302">
    <property type="entry name" value="Acetyltransf_3"/>
    <property type="match status" value="1"/>
</dbReference>
<name>A0A6I3LTY0_9FLAO</name>
<dbReference type="RefSeq" id="WP_155093391.1">
    <property type="nucleotide sequence ID" value="NZ_CP102754.1"/>
</dbReference>
<sequence>MIFPAEQPIVTIGDLRLRPLKINDDKDLYAYFSKDEVTEFYDLFTFKSTDEATQLIQTWIERTVLKQGIRWAITYKEEDKLVGTCGFHNLSEENNRAEIGYDLHPDLWGKGYMTQIVSFLIEYGFKNMNLHRVEAFIDPSHHASRKVLTKNGMQTEGILRDYFFEKGRFVDAEMIAILNK</sequence>
<evidence type="ECO:0000259" key="1">
    <source>
        <dbReference type="PROSITE" id="PS51186"/>
    </source>
</evidence>
<dbReference type="GO" id="GO:0008999">
    <property type="term" value="F:protein-N-terminal-alanine acetyltransferase activity"/>
    <property type="evidence" value="ECO:0007669"/>
    <property type="project" value="TreeGrafter"/>
</dbReference>
<dbReference type="CDD" id="cd04301">
    <property type="entry name" value="NAT_SF"/>
    <property type="match status" value="1"/>
</dbReference>